<keyword evidence="1" id="KW-0732">Signal</keyword>
<name>A0A066RRW1_9GAMM</name>
<dbReference type="InterPro" id="IPR013424">
    <property type="entry name" value="Ice-binding_C"/>
</dbReference>
<evidence type="ECO:0000256" key="1">
    <source>
        <dbReference type="SAM" id="SignalP"/>
    </source>
</evidence>
<feature type="domain" description="Ice-binding protein C-terminal" evidence="2">
    <location>
        <begin position="223"/>
        <end position="246"/>
    </location>
</feature>
<protein>
    <recommendedName>
        <fullName evidence="2">Ice-binding protein C-terminal domain-containing protein</fullName>
    </recommendedName>
</protein>
<feature type="signal peptide" evidence="1">
    <location>
        <begin position="1"/>
        <end position="23"/>
    </location>
</feature>
<evidence type="ECO:0000259" key="2">
    <source>
        <dbReference type="Pfam" id="PF07589"/>
    </source>
</evidence>
<gene>
    <name evidence="3" type="ORF">EA58_19535</name>
</gene>
<dbReference type="EMBL" id="JMIB01000038">
    <property type="protein sequence ID" value="KDM90128.1"/>
    <property type="molecule type" value="Genomic_DNA"/>
</dbReference>
<evidence type="ECO:0000313" key="3">
    <source>
        <dbReference type="EMBL" id="KDM90128.1"/>
    </source>
</evidence>
<proteinExistence type="predicted"/>
<dbReference type="RefSeq" id="WP_036756305.1">
    <property type="nucleotide sequence ID" value="NZ_JAGSGC010000026.1"/>
</dbReference>
<evidence type="ECO:0000313" key="4">
    <source>
        <dbReference type="Proteomes" id="UP000027192"/>
    </source>
</evidence>
<organism evidence="3 4">
    <name type="scientific">Photobacterium galatheae</name>
    <dbReference type="NCBI Taxonomy" id="1654360"/>
    <lineage>
        <taxon>Bacteria</taxon>
        <taxon>Pseudomonadati</taxon>
        <taxon>Pseudomonadota</taxon>
        <taxon>Gammaproteobacteria</taxon>
        <taxon>Vibrionales</taxon>
        <taxon>Vibrionaceae</taxon>
        <taxon>Photobacterium</taxon>
    </lineage>
</organism>
<sequence>MKTMIQTGLLALGLLGGSMSVSAAQIDFTENPYSVLDGNQTATVGDITFSAWRYFLDINGLFTEGSLVTGNPSWVQLSHTPLQGIGVDTIPINLIEAVGEALVDDDDKVDAWEFVVLSFAEPVTVNGIFLNDYSLLESGTAYLFDDGFPELEVGLNLDLLGLPSLLDALTPDALNWDGAYWDFGGEDNVSHIVISAALLSDFYIAGIDYTVGDGNGGPGDPNPVPEPASLLLLTTGLGMLGWRQRRKLITKNESIMA</sequence>
<reference evidence="3 4" key="1">
    <citation type="submission" date="2014-04" db="EMBL/GenBank/DDBJ databases">
        <title>Draft genome sequence of Photobacterium halotolerans S2753: a solonamide, ngercheumicin and holomycin producer.</title>
        <authorList>
            <person name="Machado H.R."/>
            <person name="Gram L."/>
        </authorList>
    </citation>
    <scope>NUCLEOTIDE SEQUENCE [LARGE SCALE GENOMIC DNA]</scope>
    <source>
        <strain evidence="3 4">S2753</strain>
    </source>
</reference>
<dbReference type="NCBIfam" id="TIGR02595">
    <property type="entry name" value="PEP_CTERM"/>
    <property type="match status" value="1"/>
</dbReference>
<accession>A0A066RRW1</accession>
<dbReference type="AlphaFoldDB" id="A0A066RRW1"/>
<feature type="chain" id="PRO_5001630647" description="Ice-binding protein C-terminal domain-containing protein" evidence="1">
    <location>
        <begin position="24"/>
        <end position="257"/>
    </location>
</feature>
<dbReference type="Proteomes" id="UP000027192">
    <property type="component" value="Unassembled WGS sequence"/>
</dbReference>
<dbReference type="Pfam" id="PF07589">
    <property type="entry name" value="PEP-CTERM"/>
    <property type="match status" value="1"/>
</dbReference>
<keyword evidence="4" id="KW-1185">Reference proteome</keyword>
<dbReference type="STRING" id="1654360.EA58_19535"/>
<comment type="caution">
    <text evidence="3">The sequence shown here is derived from an EMBL/GenBank/DDBJ whole genome shotgun (WGS) entry which is preliminary data.</text>
</comment>